<dbReference type="InterPro" id="IPR026365">
    <property type="entry name" value="BcepMu_gp16"/>
</dbReference>
<dbReference type="RefSeq" id="WP_122243826.1">
    <property type="nucleotide sequence ID" value="NZ_RDQJ01000001.1"/>
</dbReference>
<sequence>MTPQQIKEQFRARGQSVGQWADAHGFPRDVVYRVLNGRAAGWRGQTHEVAAALGLKPDPAKTPTTTPNV</sequence>
<dbReference type="OrthoDB" id="5679056at2"/>
<dbReference type="InterPro" id="IPR010982">
    <property type="entry name" value="Lambda_DNA-bd_dom_sf"/>
</dbReference>
<gene>
    <name evidence="1" type="ORF">EBQ34_01160</name>
</gene>
<evidence type="ECO:0000313" key="2">
    <source>
        <dbReference type="Proteomes" id="UP000275180"/>
    </source>
</evidence>
<evidence type="ECO:0000313" key="1">
    <source>
        <dbReference type="EMBL" id="RMX18993.1"/>
    </source>
</evidence>
<dbReference type="Proteomes" id="UP000275180">
    <property type="component" value="Unassembled WGS sequence"/>
</dbReference>
<dbReference type="NCBIfam" id="TIGR04111">
    <property type="entry name" value="BcepMu_gp16"/>
    <property type="match status" value="1"/>
</dbReference>
<keyword evidence="1" id="KW-0238">DNA-binding</keyword>
<comment type="caution">
    <text evidence="1">The sequence shown here is derived from an EMBL/GenBank/DDBJ whole genome shotgun (WGS) entry which is preliminary data.</text>
</comment>
<accession>A0A3M6RTZ5</accession>
<dbReference type="Gene3D" id="1.10.260.40">
    <property type="entry name" value="lambda repressor-like DNA-binding domains"/>
    <property type="match status" value="1"/>
</dbReference>
<proteinExistence type="predicted"/>
<organism evidence="1 2">
    <name type="scientific">Vandammella animalimorsus</name>
    <dbReference type="NCBI Taxonomy" id="2029117"/>
    <lineage>
        <taxon>Bacteria</taxon>
        <taxon>Pseudomonadati</taxon>
        <taxon>Pseudomonadota</taxon>
        <taxon>Betaproteobacteria</taxon>
        <taxon>Burkholderiales</taxon>
        <taxon>Comamonadaceae</taxon>
        <taxon>Vandammella</taxon>
    </lineage>
</organism>
<dbReference type="EMBL" id="RDQJ01000001">
    <property type="protein sequence ID" value="RMX18993.1"/>
    <property type="molecule type" value="Genomic_DNA"/>
</dbReference>
<protein>
    <submittedName>
        <fullName evidence="1">DNA-binding protein</fullName>
    </submittedName>
</protein>
<dbReference type="AlphaFoldDB" id="A0A3M6RTZ5"/>
<name>A0A3M6RTZ5_9BURK</name>
<reference evidence="1 2" key="1">
    <citation type="submission" date="2018-10" db="EMBL/GenBank/DDBJ databases">
        <title>Comamonadaceae CDC group NO-1 genome sequencing and assembly.</title>
        <authorList>
            <person name="Bernier A.-M."/>
            <person name="Bernard K."/>
        </authorList>
    </citation>
    <scope>NUCLEOTIDE SEQUENCE [LARGE SCALE GENOMIC DNA]</scope>
    <source>
        <strain evidence="1 2">NML180582</strain>
    </source>
</reference>
<dbReference type="GO" id="GO:0003677">
    <property type="term" value="F:DNA binding"/>
    <property type="evidence" value="ECO:0007669"/>
    <property type="project" value="UniProtKB-KW"/>
</dbReference>